<accession>A0A8H6I128</accession>
<dbReference type="InterPro" id="IPR016130">
    <property type="entry name" value="Tyr_Pase_AS"/>
</dbReference>
<feature type="domain" description="Tyrosine-protein phosphatase" evidence="5">
    <location>
        <begin position="1583"/>
        <end position="1775"/>
    </location>
</feature>
<feature type="compositionally biased region" description="Low complexity" evidence="4">
    <location>
        <begin position="1239"/>
        <end position="1252"/>
    </location>
</feature>
<evidence type="ECO:0000256" key="1">
    <source>
        <dbReference type="ARBA" id="ARBA00022801"/>
    </source>
</evidence>
<dbReference type="InterPro" id="IPR029021">
    <property type="entry name" value="Prot-tyrosine_phosphatase-like"/>
</dbReference>
<keyword evidence="8" id="KW-1185">Reference proteome</keyword>
<proteinExistence type="predicted"/>
<evidence type="ECO:0000313" key="7">
    <source>
        <dbReference type="EMBL" id="KAF6755468.1"/>
    </source>
</evidence>
<dbReference type="GO" id="GO:0033260">
    <property type="term" value="P:nuclear DNA replication"/>
    <property type="evidence" value="ECO:0007669"/>
    <property type="project" value="InterPro"/>
</dbReference>
<protein>
    <recommendedName>
        <fullName evidence="9">Protein-tyrosine-phosphatase</fullName>
    </recommendedName>
</protein>
<keyword evidence="1" id="KW-0378">Hydrolase</keyword>
<evidence type="ECO:0000256" key="4">
    <source>
        <dbReference type="SAM" id="MobiDB-lite"/>
    </source>
</evidence>
<comment type="caution">
    <text evidence="7">The sequence shown here is derived from an EMBL/GenBank/DDBJ whole genome shotgun (WGS) entry which is preliminary data.</text>
</comment>
<feature type="compositionally biased region" description="Basic and acidic residues" evidence="4">
    <location>
        <begin position="557"/>
        <end position="588"/>
    </location>
</feature>
<feature type="compositionally biased region" description="Basic and acidic residues" evidence="4">
    <location>
        <begin position="381"/>
        <end position="391"/>
    </location>
</feature>
<feature type="region of interest" description="Disordered" evidence="4">
    <location>
        <begin position="1417"/>
        <end position="1562"/>
    </location>
</feature>
<evidence type="ECO:0000259" key="5">
    <source>
        <dbReference type="PROSITE" id="PS50054"/>
    </source>
</evidence>
<feature type="compositionally biased region" description="Polar residues" evidence="4">
    <location>
        <begin position="902"/>
        <end position="916"/>
    </location>
</feature>
<feature type="compositionally biased region" description="Basic and acidic residues" evidence="4">
    <location>
        <begin position="1078"/>
        <end position="1088"/>
    </location>
</feature>
<dbReference type="PROSITE" id="PS50054">
    <property type="entry name" value="TYR_PHOSPHATASE_DUAL"/>
    <property type="match status" value="1"/>
</dbReference>
<dbReference type="PROSITE" id="PS00383">
    <property type="entry name" value="TYR_PHOSPHATASE_1"/>
    <property type="match status" value="1"/>
</dbReference>
<dbReference type="GO" id="GO:0005634">
    <property type="term" value="C:nucleus"/>
    <property type="evidence" value="ECO:0007669"/>
    <property type="project" value="GOC"/>
</dbReference>
<feature type="compositionally biased region" description="Pro residues" evidence="4">
    <location>
        <begin position="1480"/>
        <end position="1490"/>
    </location>
</feature>
<feature type="region of interest" description="Disordered" evidence="4">
    <location>
        <begin position="1207"/>
        <end position="1255"/>
    </location>
</feature>
<feature type="region of interest" description="Disordered" evidence="4">
    <location>
        <begin position="1068"/>
        <end position="1136"/>
    </location>
</feature>
<feature type="compositionally biased region" description="Low complexity" evidence="4">
    <location>
        <begin position="352"/>
        <end position="361"/>
    </location>
</feature>
<feature type="region of interest" description="Disordered" evidence="4">
    <location>
        <begin position="721"/>
        <end position="741"/>
    </location>
</feature>
<sequence length="1834" mass="196631">MNHGLEYPPGLLDTLAVVSPAPTPSLSPSSPMKPPRTPQPIRLLPPSLFTSLHRTHLLAHPPDHVLFPFLHGLEGDNDAQNTFFANAAAGSHWVVGVEVPVVPPAGHGKMPKSHASLMAQGAISSSSASAKPAAGLGGPVVQHHQLLRPKVPRYRGLVWVVCEEDVKGHGDRVTLSVLRRKALVEEGEGVSADMHDDDDDDDDETSGTSSWDEDEEMTEDSDLELDADDEREVRVVDAADEQELGEGIPPKAAAALSKEQMDQMPYMHPVISPHAHPTLSSINTSFTSPASTDTEPDTTTTTSSSISINSDAGSVASTAPTSVSGSPTSPSPSYPQVIQLEEVEAPLPGSHATATTTSSAAPLKDVEAAEEESGNKKRRKDKDIGDLKKDAGVAPKTKRKRGERKTDPAAPPLLTCTFRPKELLRKRRVPAPGASSAAAAATADGEKGEAKKGELVWEFVPARVPDGISLRNFGIQMPIYATISDIVIYSPSGPTKATVALAERFRQAIERKRKERVKALKGVVYSQVHQGHGSQQQQQGAGSNPFIRIEDVLKAEREKRDAERAERKKGKAEKEKVGKADAEKDKGAAEPQVDGEPPSSDLTPPTSSSDGPTSATLTPSSPSPSDSDSDSSSYSYTSDIDDEEEEDLETRMLDTAERYLLSLVEDDLLDYNVFILDGGEDEMRKVASKDGGGMAHLMMRSCGSGVPGGVDHGRVGVIASSKGSSAATGPHTIRSDGELQGEKEVEARADLRASVERMDVDVDSEGVVGDMDVDAQGGGDDMLVDHQTSKEDFATQNKEQVDDDEDDLPSAPIPNTVDFALREKEEMRDLTKASEIISLFPSSKYGDRSSPPGTATGMTFKPWTASPLDMASPASTSSTPLSGQGQPLHLQHLSKLIPPSSPGRSPTVSSFQGQQAQTPTVEYAFTHPDTSVDISSPATFYDPLVGQVFLGNSGDVPLAANAKPGVFTFASGKVARTGSREPPQDRQAEDKEGGKKEEGSDEELGADDPFSYAATNDPASGFGYDICIECHEMAPFPTPAHVRAAEEHLSVLEVMWRDRCVEREKAKRNQAAKAARLQRTELDPKIQEEKDDGLEDGDEEEDDDEDESPIIVSPRPPPHANAVIHLPFPSSPPNTQQTMAQLIPVMRFLEKWIRPVPGEVKIEVEVRKKKDTTPTPASTQQEQNASGVRRWSSSVANLMPSVFGGGSNTSAAVSPPLSTTSARSRSFTTPAPSSHHRNSSTSSATSAGGSPAPTHPTRPLKLLLYSADGYTESSLGALCLLMSIKGLTLPEAYLDLQVGKRRSFFVYSHDLGVLRRVESRLIEERERERERAQREKERQELERMVREAREREVRERVAREERAGRSEEETGVMLNANGKRTIGSVHGGAVGGPGAAEKGPGGGLSLFKVFGGGSVPPPRAASPASGAAGGTGGKPAHAFKGRPAAKSVSFSQAPKWGQATQQGAAAASSQAPSGAFRVPPTIPQGVPVPSPSGHISLRPPEEYTGSLPVNAGGMMHQQRKEATLPPTPSGIATSSSDGQAGGSGAQRQTGAKRPRANTSPWLPSFFGGDHQSWFNDPRFDGSFPSRVLPFLYLGNLNHASNVYMLHALGITHVVSVGECALLPPPYHMVGHGSGGGNASNAGPACSPRTPHHSGHGNASARSGHGSLWIEEREGRIKVLDIKGVCDDGIDTLEPQLEPICDWIDKAREEGGQVLVHCRVGVSRSATVTIAYVMKHLSLPLVDAYLIVRSRRLSVLIQPNMRLLYNLCGWEIKLAKERAGWVEDDENGSSLMGVGETKGRERVKMERRLERELARTLTWPYLSMEVHKLNEKYLH</sequence>
<reference evidence="7 8" key="1">
    <citation type="submission" date="2020-07" db="EMBL/GenBank/DDBJ databases">
        <title>Comparative genomics of pyrophilous fungi reveals a link between fire events and developmental genes.</title>
        <authorList>
            <consortium name="DOE Joint Genome Institute"/>
            <person name="Steindorff A.S."/>
            <person name="Carver A."/>
            <person name="Calhoun S."/>
            <person name="Stillman K."/>
            <person name="Liu H."/>
            <person name="Lipzen A."/>
            <person name="Pangilinan J."/>
            <person name="Labutti K."/>
            <person name="Bruns T.D."/>
            <person name="Grigoriev I.V."/>
        </authorList>
    </citation>
    <scope>NUCLEOTIDE SEQUENCE [LARGE SCALE GENOMIC DNA]</scope>
    <source>
        <strain evidence="7 8">CBS 144469</strain>
    </source>
</reference>
<dbReference type="OrthoDB" id="273181at2759"/>
<feature type="region of interest" description="Disordered" evidence="4">
    <location>
        <begin position="1167"/>
        <end position="1191"/>
    </location>
</feature>
<feature type="region of interest" description="Disordered" evidence="4">
    <location>
        <begin position="795"/>
        <end position="814"/>
    </location>
</feature>
<evidence type="ECO:0000313" key="8">
    <source>
        <dbReference type="Proteomes" id="UP000521943"/>
    </source>
</evidence>
<dbReference type="PANTHER" id="PTHR47550:SF1">
    <property type="entry name" value="DUAL SPECIFICITY PROTEIN PHOSPHATASE PPS1"/>
    <property type="match status" value="1"/>
</dbReference>
<feature type="compositionally biased region" description="Low complexity" evidence="4">
    <location>
        <begin position="597"/>
        <end position="638"/>
    </location>
</feature>
<feature type="compositionally biased region" description="Basic and acidic residues" evidence="4">
    <location>
        <begin position="978"/>
        <end position="998"/>
    </location>
</feature>
<organism evidence="7 8">
    <name type="scientific">Ephemerocybe angulata</name>
    <dbReference type="NCBI Taxonomy" id="980116"/>
    <lineage>
        <taxon>Eukaryota</taxon>
        <taxon>Fungi</taxon>
        <taxon>Dikarya</taxon>
        <taxon>Basidiomycota</taxon>
        <taxon>Agaricomycotina</taxon>
        <taxon>Agaricomycetes</taxon>
        <taxon>Agaricomycetidae</taxon>
        <taxon>Agaricales</taxon>
        <taxon>Agaricineae</taxon>
        <taxon>Psathyrellaceae</taxon>
        <taxon>Ephemerocybe</taxon>
    </lineage>
</organism>
<feature type="compositionally biased region" description="Low complexity" evidence="4">
    <location>
        <begin position="430"/>
        <end position="443"/>
    </location>
</feature>
<feature type="region of interest" description="Disordered" evidence="4">
    <location>
        <begin position="268"/>
        <end position="447"/>
    </location>
</feature>
<feature type="compositionally biased region" description="Low complexity" evidence="4">
    <location>
        <begin position="287"/>
        <end position="328"/>
    </location>
</feature>
<feature type="compositionally biased region" description="Low complexity" evidence="4">
    <location>
        <begin position="1457"/>
        <end position="1475"/>
    </location>
</feature>
<dbReference type="InterPro" id="IPR000387">
    <property type="entry name" value="Tyr_Pase_dom"/>
</dbReference>
<feature type="region of interest" description="Disordered" evidence="4">
    <location>
        <begin position="1633"/>
        <end position="1664"/>
    </location>
</feature>
<evidence type="ECO:0008006" key="9">
    <source>
        <dbReference type="Google" id="ProtNLM"/>
    </source>
</evidence>
<dbReference type="GO" id="GO:0008138">
    <property type="term" value="F:protein tyrosine/serine/threonine phosphatase activity"/>
    <property type="evidence" value="ECO:0007669"/>
    <property type="project" value="InterPro"/>
</dbReference>
<feature type="compositionally biased region" description="Low complexity" evidence="4">
    <location>
        <begin position="871"/>
        <end position="880"/>
    </location>
</feature>
<feature type="region of interest" description="Disordered" evidence="4">
    <location>
        <begin position="557"/>
        <end position="647"/>
    </location>
</feature>
<dbReference type="PANTHER" id="PTHR47550">
    <property type="entry name" value="DUAL SPECIFICITY PROTEIN PHOSPHATASE PPS1"/>
    <property type="match status" value="1"/>
</dbReference>
<dbReference type="InterPro" id="IPR047949">
    <property type="entry name" value="PPS1_DSP"/>
</dbReference>
<dbReference type="Gene3D" id="3.90.190.10">
    <property type="entry name" value="Protein tyrosine phosphatase superfamily"/>
    <property type="match status" value="1"/>
</dbReference>
<evidence type="ECO:0000259" key="6">
    <source>
        <dbReference type="PROSITE" id="PS50056"/>
    </source>
</evidence>
<feature type="compositionally biased region" description="Pro residues" evidence="4">
    <location>
        <begin position="21"/>
        <end position="38"/>
    </location>
</feature>
<feature type="region of interest" description="Disordered" evidence="4">
    <location>
        <begin position="842"/>
        <end position="916"/>
    </location>
</feature>
<name>A0A8H6I128_9AGAR</name>
<dbReference type="Pfam" id="PF00782">
    <property type="entry name" value="DSPc"/>
    <property type="match status" value="1"/>
</dbReference>
<feature type="coiled-coil region" evidence="3">
    <location>
        <begin position="1315"/>
        <end position="1354"/>
    </location>
</feature>
<dbReference type="Proteomes" id="UP000521943">
    <property type="component" value="Unassembled WGS sequence"/>
</dbReference>
<dbReference type="EMBL" id="JACGCI010000030">
    <property type="protein sequence ID" value="KAF6755468.1"/>
    <property type="molecule type" value="Genomic_DNA"/>
</dbReference>
<feature type="region of interest" description="Disordered" evidence="4">
    <location>
        <begin position="973"/>
        <end position="1014"/>
    </location>
</feature>
<feature type="region of interest" description="Disordered" evidence="4">
    <location>
        <begin position="18"/>
        <end position="39"/>
    </location>
</feature>
<dbReference type="InterPro" id="IPR000340">
    <property type="entry name" value="Dual-sp_phosphatase_cat-dom"/>
</dbReference>
<keyword evidence="2" id="KW-0904">Protein phosphatase</keyword>
<evidence type="ECO:0000256" key="3">
    <source>
        <dbReference type="SAM" id="Coils"/>
    </source>
</evidence>
<dbReference type="SUPFAM" id="SSF52799">
    <property type="entry name" value="(Phosphotyrosine protein) phosphatases II"/>
    <property type="match status" value="1"/>
</dbReference>
<feature type="domain" description="Tyrosine specific protein phosphatases" evidence="6">
    <location>
        <begin position="1686"/>
        <end position="1762"/>
    </location>
</feature>
<feature type="compositionally biased region" description="Polar residues" evidence="4">
    <location>
        <begin position="1173"/>
        <end position="1191"/>
    </location>
</feature>
<gene>
    <name evidence="7" type="ORF">DFP72DRAFT_341897</name>
</gene>
<keyword evidence="3" id="KW-0175">Coiled coil</keyword>
<dbReference type="InterPro" id="IPR020422">
    <property type="entry name" value="TYR_PHOSPHATASE_DUAL_dom"/>
</dbReference>
<dbReference type="CDD" id="cd14516">
    <property type="entry name" value="DSP_fungal_PPS1"/>
    <property type="match status" value="1"/>
</dbReference>
<dbReference type="InterPro" id="IPR053239">
    <property type="entry name" value="Dual_spec_PTase"/>
</dbReference>
<dbReference type="PROSITE" id="PS50056">
    <property type="entry name" value="TYR_PHOSPHATASE_2"/>
    <property type="match status" value="1"/>
</dbReference>
<feature type="region of interest" description="Disordered" evidence="4">
    <location>
        <begin position="188"/>
        <end position="233"/>
    </location>
</feature>
<feature type="compositionally biased region" description="Low complexity" evidence="4">
    <location>
        <begin position="1218"/>
        <end position="1229"/>
    </location>
</feature>
<feature type="compositionally biased region" description="Acidic residues" evidence="4">
    <location>
        <begin position="1089"/>
        <end position="1108"/>
    </location>
</feature>
<feature type="compositionally biased region" description="Acidic residues" evidence="4">
    <location>
        <begin position="195"/>
        <end position="230"/>
    </location>
</feature>
<evidence type="ECO:0000256" key="2">
    <source>
        <dbReference type="ARBA" id="ARBA00022912"/>
    </source>
</evidence>
<dbReference type="SMART" id="SM00195">
    <property type="entry name" value="DSPc"/>
    <property type="match status" value="1"/>
</dbReference>